<keyword evidence="6" id="KW-1185">Reference proteome</keyword>
<keyword evidence="3" id="KW-0325">Glycoprotein</keyword>
<proteinExistence type="predicted"/>
<evidence type="ECO:0000256" key="2">
    <source>
        <dbReference type="ARBA" id="ARBA00023157"/>
    </source>
</evidence>
<dbReference type="PROSITE" id="PS50927">
    <property type="entry name" value="BULB_LECTIN"/>
    <property type="match status" value="1"/>
</dbReference>
<name>A0AAV0NG04_9ROSI</name>
<dbReference type="SMART" id="SM00108">
    <property type="entry name" value="B_lectin"/>
    <property type="match status" value="1"/>
</dbReference>
<keyword evidence="2" id="KW-1015">Disulfide bond</keyword>
<dbReference type="Pfam" id="PF01453">
    <property type="entry name" value="B_lectin"/>
    <property type="match status" value="1"/>
</dbReference>
<dbReference type="PANTHER" id="PTHR32444">
    <property type="entry name" value="BULB-TYPE LECTIN DOMAIN-CONTAINING PROTEIN"/>
    <property type="match status" value="1"/>
</dbReference>
<dbReference type="PANTHER" id="PTHR32444:SF226">
    <property type="entry name" value="BULB-TYPE LECTIN DOMAIN-CONTAINING PROTEIN"/>
    <property type="match status" value="1"/>
</dbReference>
<sequence length="231" mass="24344">MAAATRRWSLLSAGITLVALIPAILLLLCSRSLAGNTLTQGGPGLNSSTVLVSPNGLFSLGFRRIPAGESNGSSYLGIGYNNDTKFIFWIANPDSPIPSGSSGELALDGNGTLKLTHSGGRGAVVLYSSNSRRERRLSAVLEDTGCFSLLDADGNPLWQSFDSPADFWLQGMKLGAVNGGGNRKLTSWLKNSVPAPGAFTLEWDPTAGKEELVMKRLSPSSMDLLNSSIKA</sequence>
<dbReference type="Proteomes" id="UP001154282">
    <property type="component" value="Unassembled WGS sequence"/>
</dbReference>
<protein>
    <recommendedName>
        <fullName evidence="4">Bulb-type lectin domain-containing protein</fullName>
    </recommendedName>
</protein>
<dbReference type="InterPro" id="IPR001480">
    <property type="entry name" value="Bulb-type_lectin_dom"/>
</dbReference>
<feature type="domain" description="Bulb-type lectin" evidence="4">
    <location>
        <begin position="36"/>
        <end position="162"/>
    </location>
</feature>
<dbReference type="CDD" id="cd00028">
    <property type="entry name" value="B_lectin"/>
    <property type="match status" value="1"/>
</dbReference>
<keyword evidence="1" id="KW-0732">Signal</keyword>
<accession>A0AAV0NG04</accession>
<evidence type="ECO:0000256" key="3">
    <source>
        <dbReference type="ARBA" id="ARBA00023180"/>
    </source>
</evidence>
<gene>
    <name evidence="5" type="ORF">LITE_LOCUS33142</name>
</gene>
<dbReference type="EMBL" id="CAMGYJ010000008">
    <property type="protein sequence ID" value="CAI0457468.1"/>
    <property type="molecule type" value="Genomic_DNA"/>
</dbReference>
<comment type="caution">
    <text evidence="5">The sequence shown here is derived from an EMBL/GenBank/DDBJ whole genome shotgun (WGS) entry which is preliminary data.</text>
</comment>
<dbReference type="InterPro" id="IPR036426">
    <property type="entry name" value="Bulb-type_lectin_dom_sf"/>
</dbReference>
<organism evidence="5 6">
    <name type="scientific">Linum tenue</name>
    <dbReference type="NCBI Taxonomy" id="586396"/>
    <lineage>
        <taxon>Eukaryota</taxon>
        <taxon>Viridiplantae</taxon>
        <taxon>Streptophyta</taxon>
        <taxon>Embryophyta</taxon>
        <taxon>Tracheophyta</taxon>
        <taxon>Spermatophyta</taxon>
        <taxon>Magnoliopsida</taxon>
        <taxon>eudicotyledons</taxon>
        <taxon>Gunneridae</taxon>
        <taxon>Pentapetalae</taxon>
        <taxon>rosids</taxon>
        <taxon>fabids</taxon>
        <taxon>Malpighiales</taxon>
        <taxon>Linaceae</taxon>
        <taxon>Linum</taxon>
    </lineage>
</organism>
<evidence type="ECO:0000313" key="6">
    <source>
        <dbReference type="Proteomes" id="UP001154282"/>
    </source>
</evidence>
<dbReference type="AlphaFoldDB" id="A0AAV0NG04"/>
<evidence type="ECO:0000313" key="5">
    <source>
        <dbReference type="EMBL" id="CAI0457468.1"/>
    </source>
</evidence>
<evidence type="ECO:0000259" key="4">
    <source>
        <dbReference type="PROSITE" id="PS50927"/>
    </source>
</evidence>
<dbReference type="Gene3D" id="2.90.10.10">
    <property type="entry name" value="Bulb-type lectin domain"/>
    <property type="match status" value="1"/>
</dbReference>
<evidence type="ECO:0000256" key="1">
    <source>
        <dbReference type="ARBA" id="ARBA00022729"/>
    </source>
</evidence>
<reference evidence="5" key="1">
    <citation type="submission" date="2022-08" db="EMBL/GenBank/DDBJ databases">
        <authorList>
            <person name="Gutierrez-Valencia J."/>
        </authorList>
    </citation>
    <scope>NUCLEOTIDE SEQUENCE</scope>
</reference>
<dbReference type="SUPFAM" id="SSF51110">
    <property type="entry name" value="alpha-D-mannose-specific plant lectins"/>
    <property type="match status" value="1"/>
</dbReference>